<evidence type="ECO:0000256" key="6">
    <source>
        <dbReference type="ARBA" id="ARBA00022723"/>
    </source>
</evidence>
<protein>
    <recommendedName>
        <fullName evidence="12">Aconitate hydratase</fullName>
        <shortName evidence="12">Aconitase</shortName>
        <ecNumber evidence="12">4.2.1.3</ecNumber>
    </recommendedName>
</protein>
<dbReference type="CDD" id="cd01580">
    <property type="entry name" value="AcnA_IRP_Swivel"/>
    <property type="match status" value="1"/>
</dbReference>
<dbReference type="FunFam" id="3.20.19.10:FF:000001">
    <property type="entry name" value="Aconitate hydratase"/>
    <property type="match status" value="1"/>
</dbReference>
<dbReference type="PATRIC" id="fig|226910.6.peg.1205"/>
<dbReference type="GO" id="GO:0003994">
    <property type="term" value="F:aconitate hydratase activity"/>
    <property type="evidence" value="ECO:0007669"/>
    <property type="project" value="UniProtKB-EC"/>
</dbReference>
<feature type="domain" description="Aconitase/3-isopropylmalate dehydratase large subunit alpha/beta/alpha" evidence="13">
    <location>
        <begin position="75"/>
        <end position="581"/>
    </location>
</feature>
<dbReference type="UniPathway" id="UPA00223">
    <property type="reaction ID" value="UER00718"/>
</dbReference>
<comment type="function">
    <text evidence="12">Catalyzes the isomerization of citrate to isocitrate via cis-aconitate.</text>
</comment>
<dbReference type="FunFam" id="3.30.499.10:FF:000009">
    <property type="entry name" value="Aconitate hydratase"/>
    <property type="match status" value="1"/>
</dbReference>
<evidence type="ECO:0000256" key="4">
    <source>
        <dbReference type="ARBA" id="ARBA00022485"/>
    </source>
</evidence>
<comment type="caution">
    <text evidence="15">The sequence shown here is derived from an EMBL/GenBank/DDBJ whole genome shotgun (WGS) entry which is preliminary data.</text>
</comment>
<dbReference type="EMBL" id="JXDG01000012">
    <property type="protein sequence ID" value="KIH84886.1"/>
    <property type="molecule type" value="Genomic_DNA"/>
</dbReference>
<dbReference type="Gene3D" id="6.10.190.10">
    <property type="match status" value="1"/>
</dbReference>
<dbReference type="NCBIfam" id="NF006757">
    <property type="entry name" value="PRK09277.1"/>
    <property type="match status" value="1"/>
</dbReference>
<dbReference type="GO" id="GO:0003723">
    <property type="term" value="F:RNA binding"/>
    <property type="evidence" value="ECO:0007669"/>
    <property type="project" value="UniProtKB-KW"/>
</dbReference>
<evidence type="ECO:0000259" key="14">
    <source>
        <dbReference type="Pfam" id="PF00694"/>
    </source>
</evidence>
<sequence length="913" mass="99115">MSSLDSLKALKTLDVGSKTYHYFSLPAAAKSLGHLDKLPMSLKVLLENLLRWEDGKTVTGADLKAIAAWLKRRSSDREIQYRPARVLMQDFTGVPAVVDLAAMRAAVAKAGGDPQRINPLSPVDLVIDHSVMVDKFATAQAFGQNVDIEMQRNGERYAFLRWGQNAFDNFSVVPPGTGICHQVNLEYLGRTVWTKDEDGRTYAFPDTLVGTDSHTTMINGLGVLGWGVGGIEAEAAMLGQPVSMLIPEVIGFKLTGKLKEGITATDLVLTVTQMLRTKGVVGKFVEFYGDGLAELPLADRATIANMAPEYGATCGFFPVDQVTLDYLRLSGRPSETVQLVEAYSKIQGLWRLPGHEPTFTDSLALDMGSVEASLAGPKRPQDRVSLPDVAQAFSDFMALQFKPVHKDEGRLESEGGGGVAVGNADLVGEVDYSDEGQTYRLKNGAVVIAAITSCTNTSNPSVMMAAGLVAKKAVEKGLKRKPWVKSSLAPGSKVVTDYYKAAGLNRYLDELGFALVGYGCTTCIGNSGPLPEPIEKAVTQSDLTVASVLSGNRNFEGRVHPLVKTNWLASPPLVVAYALAGSVRIDISREPLGEDRDGKPVYLRDIWPSQKEIADAVAQVDTAMFHKEYAEVFAGDAQWQAIEVPQAATYVWQKDSTYIKHPPFFDNIAGPLPVIEDIQDARVLALLGDSVTTDHISPAGNIKADSPAGRYLRELGVEPRDFNSYGSRRGNHEVMMRGTFANIRIRNEMLGGEEGGNTFHVPSGEKLSIYDAAMRYQAEGTPLVVIAGQEYGTGSSRDWAAKGTNLLGVKAVIAESFERIHRSNLVGMGVLPLQFKLDQNRKSLNLTGKETLSIGGLSSTELQPRMNLPLTLTREDGSQEKIDVLCRIDTLNEVEYFKAGGILHYVLRQLIAS</sequence>
<dbReference type="PANTHER" id="PTHR11670">
    <property type="entry name" value="ACONITASE/IRON-RESPONSIVE ELEMENT FAMILY MEMBER"/>
    <property type="match status" value="1"/>
</dbReference>
<name>A0A0C2I6P1_9PSED</name>
<dbReference type="Pfam" id="PF00694">
    <property type="entry name" value="Aconitase_C"/>
    <property type="match status" value="1"/>
</dbReference>
<dbReference type="InterPro" id="IPR015928">
    <property type="entry name" value="Aconitase/3IPM_dehydase_swvl"/>
</dbReference>
<evidence type="ECO:0000256" key="1">
    <source>
        <dbReference type="ARBA" id="ARBA00001966"/>
    </source>
</evidence>
<dbReference type="SUPFAM" id="SSF52016">
    <property type="entry name" value="LeuD/IlvD-like"/>
    <property type="match status" value="1"/>
</dbReference>
<keyword evidence="4 12" id="KW-0004">4Fe-4S</keyword>
<dbReference type="Pfam" id="PF00330">
    <property type="entry name" value="Aconitase"/>
    <property type="match status" value="1"/>
</dbReference>
<dbReference type="InterPro" id="IPR001030">
    <property type="entry name" value="Acoase/IPM_deHydtase_lsu_aba"/>
</dbReference>
<dbReference type="InterPro" id="IPR036008">
    <property type="entry name" value="Aconitase_4Fe-4S_dom"/>
</dbReference>
<dbReference type="FunFam" id="3.30.499.10:FF:000002">
    <property type="entry name" value="Aconitate hydratase"/>
    <property type="match status" value="1"/>
</dbReference>
<evidence type="ECO:0000256" key="5">
    <source>
        <dbReference type="ARBA" id="ARBA00022532"/>
    </source>
</evidence>
<dbReference type="SUPFAM" id="SSF53732">
    <property type="entry name" value="Aconitase iron-sulfur domain"/>
    <property type="match status" value="1"/>
</dbReference>
<dbReference type="NCBIfam" id="NF009520">
    <property type="entry name" value="PRK12881.1"/>
    <property type="match status" value="1"/>
</dbReference>
<comment type="pathway">
    <text evidence="2">Carbohydrate metabolism; tricarboxylic acid cycle; isocitrate from oxaloacetate: step 2/2.</text>
</comment>
<feature type="domain" description="Aconitase A/isopropylmalate dehydratase small subunit swivel" evidence="14">
    <location>
        <begin position="710"/>
        <end position="836"/>
    </location>
</feature>
<organism evidence="15 16">
    <name type="scientific">Pseudomonas batumici</name>
    <dbReference type="NCBI Taxonomy" id="226910"/>
    <lineage>
        <taxon>Bacteria</taxon>
        <taxon>Pseudomonadati</taxon>
        <taxon>Pseudomonadota</taxon>
        <taxon>Gammaproteobacteria</taxon>
        <taxon>Pseudomonadales</taxon>
        <taxon>Pseudomonadaceae</taxon>
        <taxon>Pseudomonas</taxon>
    </lineage>
</organism>
<dbReference type="GO" id="GO:0051539">
    <property type="term" value="F:4 iron, 4 sulfur cluster binding"/>
    <property type="evidence" value="ECO:0007669"/>
    <property type="project" value="UniProtKB-KW"/>
</dbReference>
<keyword evidence="6" id="KW-0479">Metal-binding</keyword>
<keyword evidence="7" id="KW-0694">RNA-binding</keyword>
<dbReference type="PRINTS" id="PR00415">
    <property type="entry name" value="ACONITASE"/>
</dbReference>
<dbReference type="EC" id="4.2.1.3" evidence="12"/>
<accession>A0A0C2I6P1</accession>
<dbReference type="InterPro" id="IPR015931">
    <property type="entry name" value="Acnase/IPM_dHydase_lsu_aba_1/3"/>
</dbReference>
<evidence type="ECO:0000256" key="12">
    <source>
        <dbReference type="RuleBase" id="RU361275"/>
    </source>
</evidence>
<dbReference type="Proteomes" id="UP000031535">
    <property type="component" value="Unassembled WGS sequence"/>
</dbReference>
<evidence type="ECO:0000256" key="9">
    <source>
        <dbReference type="ARBA" id="ARBA00023014"/>
    </source>
</evidence>
<keyword evidence="16" id="KW-1185">Reference proteome</keyword>
<evidence type="ECO:0000256" key="3">
    <source>
        <dbReference type="ARBA" id="ARBA00007185"/>
    </source>
</evidence>
<dbReference type="OrthoDB" id="9764318at2"/>
<dbReference type="CDD" id="cd01586">
    <property type="entry name" value="AcnA_IRP"/>
    <property type="match status" value="1"/>
</dbReference>
<evidence type="ECO:0000256" key="11">
    <source>
        <dbReference type="ARBA" id="ARBA00023501"/>
    </source>
</evidence>
<dbReference type="PROSITE" id="PS01244">
    <property type="entry name" value="ACONITASE_2"/>
    <property type="match status" value="1"/>
</dbReference>
<dbReference type="STRING" id="226910.UCMB321_1214"/>
<comment type="similarity">
    <text evidence="3 12">Belongs to the aconitase/IPM isomerase family.</text>
</comment>
<keyword evidence="8 12" id="KW-0408">Iron</keyword>
<dbReference type="AlphaFoldDB" id="A0A0C2I6P1"/>
<keyword evidence="9 12" id="KW-0411">Iron-sulfur</keyword>
<comment type="cofactor">
    <cofactor evidence="1">
        <name>[4Fe-4S] cluster</name>
        <dbReference type="ChEBI" id="CHEBI:49883"/>
    </cofactor>
</comment>
<dbReference type="GO" id="GO:0046872">
    <property type="term" value="F:metal ion binding"/>
    <property type="evidence" value="ECO:0007669"/>
    <property type="project" value="UniProtKB-KW"/>
</dbReference>
<comment type="catalytic activity">
    <reaction evidence="11 12">
        <text>citrate = D-threo-isocitrate</text>
        <dbReference type="Rhea" id="RHEA:10336"/>
        <dbReference type="ChEBI" id="CHEBI:15562"/>
        <dbReference type="ChEBI" id="CHEBI:16947"/>
        <dbReference type="EC" id="4.2.1.3"/>
    </reaction>
</comment>
<gene>
    <name evidence="15" type="ORF">UCMB321_1214</name>
</gene>
<evidence type="ECO:0000256" key="10">
    <source>
        <dbReference type="ARBA" id="ARBA00023239"/>
    </source>
</evidence>
<evidence type="ECO:0000259" key="13">
    <source>
        <dbReference type="Pfam" id="PF00330"/>
    </source>
</evidence>
<dbReference type="InterPro" id="IPR018136">
    <property type="entry name" value="Aconitase_4Fe-4S_BS"/>
</dbReference>
<dbReference type="Gene3D" id="3.30.499.10">
    <property type="entry name" value="Aconitase, domain 3"/>
    <property type="match status" value="2"/>
</dbReference>
<dbReference type="Gene3D" id="3.20.19.10">
    <property type="entry name" value="Aconitase, domain 4"/>
    <property type="match status" value="1"/>
</dbReference>
<dbReference type="InterPro" id="IPR006249">
    <property type="entry name" value="Aconitase/IRP2"/>
</dbReference>
<evidence type="ECO:0000313" key="15">
    <source>
        <dbReference type="EMBL" id="KIH84886.1"/>
    </source>
</evidence>
<proteinExistence type="inferred from homology"/>
<dbReference type="NCBIfam" id="TIGR01341">
    <property type="entry name" value="aconitase_1"/>
    <property type="match status" value="1"/>
</dbReference>
<keyword evidence="5" id="KW-0816">Tricarboxylic acid cycle</keyword>
<evidence type="ECO:0000256" key="2">
    <source>
        <dbReference type="ARBA" id="ARBA00004717"/>
    </source>
</evidence>
<evidence type="ECO:0000256" key="7">
    <source>
        <dbReference type="ARBA" id="ARBA00022884"/>
    </source>
</evidence>
<reference evidence="15 16" key="1">
    <citation type="submission" date="2015-01" db="EMBL/GenBank/DDBJ databases">
        <title>Complete genome of Pseudomonas batumici UCM B-321 producer of the batumin antibiotic with strong antistaphilococcal and potential anticancer activity.</title>
        <authorList>
            <person name="Klochko V.V."/>
            <person name="Zelena L.B."/>
            <person name="Elena K.A."/>
            <person name="Reva O.N."/>
        </authorList>
    </citation>
    <scope>NUCLEOTIDE SEQUENCE [LARGE SCALE GENOMIC DNA]</scope>
    <source>
        <strain evidence="15 16">UCM B-321</strain>
    </source>
</reference>
<evidence type="ECO:0000313" key="16">
    <source>
        <dbReference type="Proteomes" id="UP000031535"/>
    </source>
</evidence>
<dbReference type="PROSITE" id="PS00450">
    <property type="entry name" value="ACONITASE_1"/>
    <property type="match status" value="1"/>
</dbReference>
<evidence type="ECO:0000256" key="8">
    <source>
        <dbReference type="ARBA" id="ARBA00023004"/>
    </source>
</evidence>
<keyword evidence="10 12" id="KW-0456">Lyase</keyword>
<dbReference type="InterPro" id="IPR044137">
    <property type="entry name" value="AcnA_IRP_Swivel"/>
</dbReference>
<dbReference type="GO" id="GO:0006099">
    <property type="term" value="P:tricarboxylic acid cycle"/>
    <property type="evidence" value="ECO:0007669"/>
    <property type="project" value="UniProtKB-UniPathway"/>
</dbReference>
<dbReference type="InterPro" id="IPR000573">
    <property type="entry name" value="AconitaseA/IPMdHydase_ssu_swvl"/>
</dbReference>
<dbReference type="RefSeq" id="WP_040064627.1">
    <property type="nucleotide sequence ID" value="NZ_JXDG01000012.1"/>
</dbReference>